<proteinExistence type="predicted"/>
<name>A0A8T1AYM1_9STRA</name>
<gene>
    <name evidence="2" type="ORF">PC117_g23904</name>
</gene>
<evidence type="ECO:0000313" key="2">
    <source>
        <dbReference type="EMBL" id="KAG2892956.1"/>
    </source>
</evidence>
<dbReference type="Proteomes" id="UP000736787">
    <property type="component" value="Unassembled WGS sequence"/>
</dbReference>
<accession>A0A8T1AYM1</accession>
<protein>
    <submittedName>
        <fullName evidence="2">Uncharacterized protein</fullName>
    </submittedName>
</protein>
<reference evidence="2" key="1">
    <citation type="submission" date="2018-10" db="EMBL/GenBank/DDBJ databases">
        <title>Effector identification in a new, highly contiguous assembly of the strawberry crown rot pathogen Phytophthora cactorum.</title>
        <authorList>
            <person name="Armitage A.D."/>
            <person name="Nellist C.F."/>
            <person name="Bates H."/>
            <person name="Vickerstaff R.J."/>
            <person name="Harrison R.J."/>
        </authorList>
    </citation>
    <scope>NUCLEOTIDE SEQUENCE</scope>
    <source>
        <strain evidence="2">4040</strain>
    </source>
</reference>
<evidence type="ECO:0000256" key="1">
    <source>
        <dbReference type="SAM" id="MobiDB-lite"/>
    </source>
</evidence>
<evidence type="ECO:0000313" key="3">
    <source>
        <dbReference type="Proteomes" id="UP000736787"/>
    </source>
</evidence>
<organism evidence="2 3">
    <name type="scientific">Phytophthora cactorum</name>
    <dbReference type="NCBI Taxonomy" id="29920"/>
    <lineage>
        <taxon>Eukaryota</taxon>
        <taxon>Sar</taxon>
        <taxon>Stramenopiles</taxon>
        <taxon>Oomycota</taxon>
        <taxon>Peronosporomycetes</taxon>
        <taxon>Peronosporales</taxon>
        <taxon>Peronosporaceae</taxon>
        <taxon>Phytophthora</taxon>
    </lineage>
</organism>
<feature type="compositionally biased region" description="Basic and acidic residues" evidence="1">
    <location>
        <begin position="56"/>
        <end position="74"/>
    </location>
</feature>
<feature type="region of interest" description="Disordered" evidence="1">
    <location>
        <begin position="49"/>
        <end position="85"/>
    </location>
</feature>
<feature type="region of interest" description="Disordered" evidence="1">
    <location>
        <begin position="1"/>
        <end position="22"/>
    </location>
</feature>
<dbReference type="AlphaFoldDB" id="A0A8T1AYM1"/>
<dbReference type="EMBL" id="RCMK01001509">
    <property type="protein sequence ID" value="KAG2892956.1"/>
    <property type="molecule type" value="Genomic_DNA"/>
</dbReference>
<comment type="caution">
    <text evidence="2">The sequence shown here is derived from an EMBL/GenBank/DDBJ whole genome shotgun (WGS) entry which is preliminary data.</text>
</comment>
<sequence length="85" mass="9591">MVPESASDPTLRPGTCMSRETDWQSVMQARRGVAWRGSRTACVAACKRSPHCKHAERHENQQQEEQKMFPHRDSNPGLLGESQLS</sequence>